<keyword evidence="1" id="KW-1185">Reference proteome</keyword>
<protein>
    <submittedName>
        <fullName evidence="2">Uncharacterized protein LOC125779291</fullName>
    </submittedName>
</protein>
<dbReference type="PANTHER" id="PTHR33053">
    <property type="entry name" value="PROTEIN, PUTATIVE-RELATED"/>
    <property type="match status" value="1"/>
</dbReference>
<accession>A0ABM3K4S8</accession>
<evidence type="ECO:0000313" key="2">
    <source>
        <dbReference type="RefSeq" id="XP_049316483.1"/>
    </source>
</evidence>
<dbReference type="RefSeq" id="XP_049316483.1">
    <property type="nucleotide sequence ID" value="XM_049460526.1"/>
</dbReference>
<evidence type="ECO:0000313" key="1">
    <source>
        <dbReference type="Proteomes" id="UP001652620"/>
    </source>
</evidence>
<reference evidence="2" key="1">
    <citation type="submission" date="2025-08" db="UniProtKB">
        <authorList>
            <consortium name="RefSeq"/>
        </authorList>
    </citation>
    <scope>IDENTIFICATION</scope>
    <source>
        <tissue evidence="2">Adult</tissue>
    </source>
</reference>
<proteinExistence type="predicted"/>
<name>A0ABM3K4S8_BACDO</name>
<gene>
    <name evidence="2" type="primary">LOC125779291</name>
</gene>
<sequence>MHTTKKIKSEVRQIFDLLTESDGVGKNKSLEIPGVDAAMKKSPSTSNTVEYEFSDIESEDSVYEESNLNVTNTSVRKELAEWAVKFNISTVATSSLLGILQKYIRDIPKDARTLKCTPKIPPIEKMGTGEYIHYGIEDSLTDFLLRKSFDFTEIHLNINIDGLPLAKSSNLQAWPILINVNGEPVVMVVGAYCENSKALCPNIFLQRFVDELLYLLEHGLNFNGKHFSIYCRSFICDAPARSYVLGVKGHTGFFCCIKCTQKGESVGHRIIFRSEIYPNRTVADFRSRSNVNHHKILNQIAIEKLPIDIVKSLPYDYMYVVCLGVMKSLLLGWIRHKNRLYSLKPDQINSLNSKILFLSNQVPKEFARHPRTLQEIERFKATELRQFLLYTGIVLLADILDAERYNHFLLLSLGMRILLNETSCIENNECAKIRLSEFVKNISRLYDDSFLTFNFHCLTHLHSDALNYGGLESISAFKFETFLFKLKHKCNSKSHIAAQIYNRLVEESLFSNDNFEVANVKQNQPMKYQFILKNAR</sequence>
<organism evidence="1 2">
    <name type="scientific">Bactrocera dorsalis</name>
    <name type="common">Oriental fruit fly</name>
    <name type="synonym">Dacus dorsalis</name>
    <dbReference type="NCBI Taxonomy" id="27457"/>
    <lineage>
        <taxon>Eukaryota</taxon>
        <taxon>Metazoa</taxon>
        <taxon>Ecdysozoa</taxon>
        <taxon>Arthropoda</taxon>
        <taxon>Hexapoda</taxon>
        <taxon>Insecta</taxon>
        <taxon>Pterygota</taxon>
        <taxon>Neoptera</taxon>
        <taxon>Endopterygota</taxon>
        <taxon>Diptera</taxon>
        <taxon>Brachycera</taxon>
        <taxon>Muscomorpha</taxon>
        <taxon>Tephritoidea</taxon>
        <taxon>Tephritidae</taxon>
        <taxon>Bactrocera</taxon>
        <taxon>Bactrocera</taxon>
    </lineage>
</organism>
<dbReference type="Proteomes" id="UP001652620">
    <property type="component" value="Chromosome 6"/>
</dbReference>
<dbReference type="PANTHER" id="PTHR33053:SF24">
    <property type="entry name" value="TRANSPOSASE DOMAIN-CONTAINING PROTEIN"/>
    <property type="match status" value="1"/>
</dbReference>
<dbReference type="GeneID" id="125779291"/>